<evidence type="ECO:0000256" key="2">
    <source>
        <dbReference type="ARBA" id="ARBA00022723"/>
    </source>
</evidence>
<comment type="caution">
    <text evidence="4">The sequence shown here is derived from an EMBL/GenBank/DDBJ whole genome shotgun (WGS) entry which is preliminary data.</text>
</comment>
<dbReference type="InterPro" id="IPR027806">
    <property type="entry name" value="HARBI1_dom"/>
</dbReference>
<dbReference type="PANTHER" id="PTHR34615">
    <property type="entry name" value="PX DOMAIN-CONTAINING PROTEIN"/>
    <property type="match status" value="1"/>
</dbReference>
<dbReference type="Pfam" id="PF13359">
    <property type="entry name" value="DDE_Tnp_4"/>
    <property type="match status" value="1"/>
</dbReference>
<name>A0A6S7GQN8_PARCT</name>
<protein>
    <submittedName>
        <fullName evidence="4">Uncharacterized protein</fullName>
    </submittedName>
</protein>
<evidence type="ECO:0000313" key="4">
    <source>
        <dbReference type="EMBL" id="CAB3991926.1"/>
    </source>
</evidence>
<reference evidence="4" key="1">
    <citation type="submission" date="2020-04" db="EMBL/GenBank/DDBJ databases">
        <authorList>
            <person name="Alioto T."/>
            <person name="Alioto T."/>
            <person name="Gomez Garrido J."/>
        </authorList>
    </citation>
    <scope>NUCLEOTIDE SEQUENCE</scope>
    <source>
        <strain evidence="4">A484AB</strain>
    </source>
</reference>
<dbReference type="EMBL" id="CACRXK020001944">
    <property type="protein sequence ID" value="CAB3991926.1"/>
    <property type="molecule type" value="Genomic_DNA"/>
</dbReference>
<keyword evidence="2" id="KW-0479">Metal-binding</keyword>
<evidence type="ECO:0000313" key="5">
    <source>
        <dbReference type="Proteomes" id="UP001152795"/>
    </source>
</evidence>
<dbReference type="GO" id="GO:0046872">
    <property type="term" value="F:metal ion binding"/>
    <property type="evidence" value="ECO:0007669"/>
    <property type="project" value="UniProtKB-KW"/>
</dbReference>
<keyword evidence="5" id="KW-1185">Reference proteome</keyword>
<dbReference type="Proteomes" id="UP001152795">
    <property type="component" value="Unassembled WGS sequence"/>
</dbReference>
<evidence type="ECO:0000256" key="1">
    <source>
        <dbReference type="ARBA" id="ARBA00001968"/>
    </source>
</evidence>
<organism evidence="4 5">
    <name type="scientific">Paramuricea clavata</name>
    <name type="common">Red gorgonian</name>
    <name type="synonym">Violescent sea-whip</name>
    <dbReference type="NCBI Taxonomy" id="317549"/>
    <lineage>
        <taxon>Eukaryota</taxon>
        <taxon>Metazoa</taxon>
        <taxon>Cnidaria</taxon>
        <taxon>Anthozoa</taxon>
        <taxon>Octocorallia</taxon>
        <taxon>Malacalcyonacea</taxon>
        <taxon>Plexauridae</taxon>
        <taxon>Paramuricea</taxon>
    </lineage>
</organism>
<dbReference type="AlphaFoldDB" id="A0A6S7GQN8"/>
<proteinExistence type="predicted"/>
<dbReference type="PANTHER" id="PTHR34615:SF1">
    <property type="entry name" value="PX DOMAIN-CONTAINING PROTEIN"/>
    <property type="match status" value="1"/>
</dbReference>
<accession>A0A6S7GQN8</accession>
<dbReference type="OrthoDB" id="10049726at2759"/>
<evidence type="ECO:0000256" key="3">
    <source>
        <dbReference type="SAM" id="MobiDB-lite"/>
    </source>
</evidence>
<gene>
    <name evidence="4" type="ORF">PACLA_8A073967</name>
</gene>
<comment type="cofactor">
    <cofactor evidence="1">
        <name>a divalent metal cation</name>
        <dbReference type="ChEBI" id="CHEBI:60240"/>
    </cofactor>
</comment>
<sequence>MTSKRPSVAEGNTPGKPPSKRTVQGTSRRSLFGSESDDVSQQKCSNVKDWTEEEESALVQYICLFWKNAHTNKWPTTKDMEFWNACADAVNNTCNSTRTATSQPTYDEFYYKNKYTHFFPRWILSTGQKPTTPQQQQATSIDDLLSPVFKSSPIPKEQTTVPNYVVDFGELCKCFERTGCKNRTNKLGLVTNGCAFIEAQHVMRIGLNKQPDDIESTPTFASATKQLISLPHLWTHATNDDQNELMLGNAVPTQMEKYHGVQPMKSKAVVRNPAIFDPLKSKKEMQTLKQAQKSICDGRWWIKADACDVQKGLRESMRGIWEGDEDFGDGSLQEMYGEYKLRKCLVDGLGTGKRLGSLPSDLDKVMKEVCDDFEFLTKGSEDSNKIYNQVLEKGNSNEKKIMELAWDGVEFQELLKMAKGLKIEIESIVANNRNDEMRNRKPYAVPVQFLPYKSITDSKLVELETKLQNVMEENGMTVVVNTFELRPLDTLIVVKCEKYSLVKLANFEYFSTAQNSVSFTTDGEFNSEARNKARRNPLQSHPAVPIEDLLWLHKQPISYAPCKLMDLKQLHHYHFHQFNYRNIDGYSCQLFLHPDKIHLVAERPRMTEVQNKDDEFVLLYDHYRSKNPDFSYEDSSRFDFDKLEEAECKADFRVEKRDMHVLANALQIPPSFQTYQRSVSDGLEGFCMLMKRFAYSCRYGDMIPLFGRPVPELSMITNHVMNYVYDTHCHRITEWNNNLLSPDLLEVYARAIHQKGAPLQNCFGFIDGTVRPICRPRQNQRVVYNGHKKVHALKFQSVVVPNGMIANLYGPVEGKRHDAGMLAESGLLQTLEVEAFSTSGQPMCLYGDPAYPLRVHLQAPFREANLTNRMQLFNTNMSATRVSVEWLFGDIINYFKFLDFKKNLKIGLSSVGKMYVVCALLRNALTCMYGNQTAKFFDLQPPSLQEYFAN</sequence>
<feature type="region of interest" description="Disordered" evidence="3">
    <location>
        <begin position="1"/>
        <end position="38"/>
    </location>
</feature>